<feature type="chain" id="PRO_5045565837" description="Capsule assembly Wzi family protein" evidence="1">
    <location>
        <begin position="27"/>
        <end position="562"/>
    </location>
</feature>
<dbReference type="InterPro" id="IPR026950">
    <property type="entry name" value="Caps_assemb_Wzi"/>
</dbReference>
<keyword evidence="1" id="KW-0732">Signal</keyword>
<feature type="signal peptide" evidence="1">
    <location>
        <begin position="1"/>
        <end position="26"/>
    </location>
</feature>
<sequence>MRLTTCLFYTFLLSASLIFSLTQSYAQSVYAPLNRDYYHLLERYEIKYGRFAEGFHSHIRPFERKGIAQLADSVAANHNYLTSRDRFNIDYLRNDNWEWTDSASNDNRKPIFGIFYQKKSDLYQYRSDDFEVHVNPVLYLGAGVASGEDVTPYINTRGVELRGMISKKIGFYTFLAENQAVFPEYVRERIGFYNAVPNEGYFKPFKQNGVDFLTARGYITFNIVKPIQVQFGHDRNFIGNGYRSMILSDYSNSHLFLKLNTRVWKINYQNIFAQMNADIPTFADAVFPKKYFAFHHLSVNLTKNLNIGIFEAVMFGRGDSTQRNGFDLNYLNPLIFYRSIEQQIGSEDNALLGMDFKWNFLRHFSVYGQLMLDEFLLGEIRDGNGWWANKQAGQIGLKYIDVANIPNLDLQAEANIARPYTYSHETPYTSYAHYNQPLAHPLGANFYEFIGILRYQPINRLQLTGKLIYAEYGADSPGTNWGGNVRLPYQTRVQEYGNEIGQGVTSYLTYADLTASYQFKHNLFLDVKQIARRVNTALPVKQNTLFTSVALRWNIPQRMYEF</sequence>
<organism evidence="2 3">
    <name type="scientific">Rhodocytophaga aerolata</name>
    <dbReference type="NCBI Taxonomy" id="455078"/>
    <lineage>
        <taxon>Bacteria</taxon>
        <taxon>Pseudomonadati</taxon>
        <taxon>Bacteroidota</taxon>
        <taxon>Cytophagia</taxon>
        <taxon>Cytophagales</taxon>
        <taxon>Rhodocytophagaceae</taxon>
        <taxon>Rhodocytophaga</taxon>
    </lineage>
</organism>
<accession>A0ABT8RGX0</accession>
<evidence type="ECO:0000313" key="3">
    <source>
        <dbReference type="Proteomes" id="UP001168528"/>
    </source>
</evidence>
<name>A0ABT8RGX0_9BACT</name>
<keyword evidence="3" id="KW-1185">Reference proteome</keyword>
<gene>
    <name evidence="2" type="ORF">Q0590_29250</name>
</gene>
<dbReference type="InterPro" id="IPR038636">
    <property type="entry name" value="Wzi_sf"/>
</dbReference>
<dbReference type="EMBL" id="JAUKPO010000030">
    <property type="protein sequence ID" value="MDO1450398.1"/>
    <property type="molecule type" value="Genomic_DNA"/>
</dbReference>
<evidence type="ECO:0008006" key="4">
    <source>
        <dbReference type="Google" id="ProtNLM"/>
    </source>
</evidence>
<evidence type="ECO:0000313" key="2">
    <source>
        <dbReference type="EMBL" id="MDO1450398.1"/>
    </source>
</evidence>
<proteinExistence type="predicted"/>
<evidence type="ECO:0000256" key="1">
    <source>
        <dbReference type="SAM" id="SignalP"/>
    </source>
</evidence>
<dbReference type="Proteomes" id="UP001168528">
    <property type="component" value="Unassembled WGS sequence"/>
</dbReference>
<dbReference type="RefSeq" id="WP_302041200.1">
    <property type="nucleotide sequence ID" value="NZ_JAUKPO010000030.1"/>
</dbReference>
<dbReference type="Gene3D" id="2.40.160.130">
    <property type="entry name" value="Capsule assembly protein Wzi"/>
    <property type="match status" value="1"/>
</dbReference>
<comment type="caution">
    <text evidence="2">The sequence shown here is derived from an EMBL/GenBank/DDBJ whole genome shotgun (WGS) entry which is preliminary data.</text>
</comment>
<dbReference type="Pfam" id="PF14052">
    <property type="entry name" value="Caps_assemb_Wzi"/>
    <property type="match status" value="1"/>
</dbReference>
<reference evidence="2" key="1">
    <citation type="submission" date="2023-07" db="EMBL/GenBank/DDBJ databases">
        <title>The genome sequence of Rhodocytophaga aerolata KACC 12507.</title>
        <authorList>
            <person name="Zhang X."/>
        </authorList>
    </citation>
    <scope>NUCLEOTIDE SEQUENCE</scope>
    <source>
        <strain evidence="2">KACC 12507</strain>
    </source>
</reference>
<protein>
    <recommendedName>
        <fullName evidence="4">Capsule assembly Wzi family protein</fullName>
    </recommendedName>
</protein>